<dbReference type="InterPro" id="IPR050902">
    <property type="entry name" value="ABC_Transporter_SBP"/>
</dbReference>
<keyword evidence="4" id="KW-1185">Reference proteome</keyword>
<feature type="domain" description="Fe/B12 periplasmic-binding" evidence="2">
    <location>
        <begin position="2"/>
        <end position="244"/>
    </location>
</feature>
<name>A0A1T5F668_9FLAO</name>
<dbReference type="NCBIfam" id="NF038402">
    <property type="entry name" value="TroA_like"/>
    <property type="match status" value="1"/>
</dbReference>
<dbReference type="STRING" id="619805.SAMN05660477_01834"/>
<dbReference type="OrthoDB" id="9816357at2"/>
<keyword evidence="1" id="KW-0732">Signal</keyword>
<dbReference type="PANTHER" id="PTHR30535:SF35">
    <property type="entry name" value="PERIPLASMIC BINDING PROTEIN"/>
    <property type="match status" value="1"/>
</dbReference>
<protein>
    <submittedName>
        <fullName evidence="3">ABC-type Fe3+-hydroxamate transport system, substrate-binding protein</fullName>
    </submittedName>
</protein>
<proteinExistence type="predicted"/>
<organism evidence="3 4">
    <name type="scientific">Soonwooa buanensis</name>
    <dbReference type="NCBI Taxonomy" id="619805"/>
    <lineage>
        <taxon>Bacteria</taxon>
        <taxon>Pseudomonadati</taxon>
        <taxon>Bacteroidota</taxon>
        <taxon>Flavobacteriia</taxon>
        <taxon>Flavobacteriales</taxon>
        <taxon>Weeksellaceae</taxon>
        <taxon>Chryseobacterium group</taxon>
        <taxon>Soonwooa</taxon>
    </lineage>
</organism>
<dbReference type="InterPro" id="IPR002491">
    <property type="entry name" value="ABC_transptr_periplasmic_BD"/>
</dbReference>
<evidence type="ECO:0000313" key="4">
    <source>
        <dbReference type="Proteomes" id="UP000191112"/>
    </source>
</evidence>
<dbReference type="Pfam" id="PF01497">
    <property type="entry name" value="Peripla_BP_2"/>
    <property type="match status" value="1"/>
</dbReference>
<dbReference type="Gene3D" id="3.40.50.1980">
    <property type="entry name" value="Nitrogenase molybdenum iron protein domain"/>
    <property type="match status" value="2"/>
</dbReference>
<dbReference type="EMBL" id="FUYZ01000005">
    <property type="protein sequence ID" value="SKB91654.1"/>
    <property type="molecule type" value="Genomic_DNA"/>
</dbReference>
<evidence type="ECO:0000259" key="2">
    <source>
        <dbReference type="PROSITE" id="PS50983"/>
    </source>
</evidence>
<dbReference type="PROSITE" id="PS50983">
    <property type="entry name" value="FE_B12_PBP"/>
    <property type="match status" value="1"/>
</dbReference>
<dbReference type="RefSeq" id="WP_079667076.1">
    <property type="nucleotide sequence ID" value="NZ_FUYZ01000005.1"/>
</dbReference>
<dbReference type="PANTHER" id="PTHR30535">
    <property type="entry name" value="VITAMIN B12-BINDING PROTEIN"/>
    <property type="match status" value="1"/>
</dbReference>
<accession>A0A1T5F668</accession>
<evidence type="ECO:0000313" key="3">
    <source>
        <dbReference type="EMBL" id="SKB91654.1"/>
    </source>
</evidence>
<gene>
    <name evidence="3" type="ORF">SAMN05660477_01834</name>
</gene>
<evidence type="ECO:0000256" key="1">
    <source>
        <dbReference type="ARBA" id="ARBA00022729"/>
    </source>
</evidence>
<dbReference type="AlphaFoldDB" id="A0A1T5F668"/>
<dbReference type="SUPFAM" id="SSF53807">
    <property type="entry name" value="Helical backbone' metal receptor"/>
    <property type="match status" value="1"/>
</dbReference>
<dbReference type="Proteomes" id="UP000191112">
    <property type="component" value="Unassembled WGS sequence"/>
</dbReference>
<dbReference type="InterPro" id="IPR054828">
    <property type="entry name" value="Vit_B12_bind_prot"/>
</dbReference>
<sequence length="244" mass="28408">MKIVSLVPSLTEILFDFGLTSEEVVGRTKFCIHPKNKVQDVAIIGGTKNINIEKIKSLNPDIILANKEENVKEQVEELMQTHKVIVTHVETLEDNYYLLKNLGNLFNKKEIAQHFNLKIQEQFNFDKPKVKLKVAYLIWKDPYMSIGRDTFIHHILQDIGFENFFANQKRYPSFELTDLAEADVIFLSSEPYPFKEKHVEELQKIYPNKIIKIVDGEAFSWYGTRIAHIGDYYQNLVSEILKSK</sequence>
<reference evidence="3 4" key="1">
    <citation type="submission" date="2017-02" db="EMBL/GenBank/DDBJ databases">
        <authorList>
            <person name="Peterson S.W."/>
        </authorList>
    </citation>
    <scope>NUCLEOTIDE SEQUENCE [LARGE SCALE GENOMIC DNA]</scope>
    <source>
        <strain evidence="3 4">DSM 22323</strain>
    </source>
</reference>